<sequence>MVALSVVDIPLSGSDSSNRRQQYSAGSLSEEDEFELVYLNQASKSQEKIPLDLENNTENATEERIVELKQGLEDGSITPNQHKNVKRLISDLENGVQWYLYQDGRQVTHLSRNFSRVLWKEASPEDICA</sequence>
<comment type="caution">
    <text evidence="2">The sequence shown here is derived from an EMBL/GenBank/DDBJ whole genome shotgun (WGS) entry which is preliminary data.</text>
</comment>
<feature type="compositionally biased region" description="Polar residues" evidence="1">
    <location>
        <begin position="13"/>
        <end position="27"/>
    </location>
</feature>
<evidence type="ECO:0000313" key="3">
    <source>
        <dbReference type="Proteomes" id="UP001307849"/>
    </source>
</evidence>
<name>A0AAN8RUS4_9PEZI</name>
<gene>
    <name evidence="2" type="ORF">TWF506_002384</name>
</gene>
<dbReference type="EMBL" id="JAVHJM010000010">
    <property type="protein sequence ID" value="KAK6504177.1"/>
    <property type="molecule type" value="Genomic_DNA"/>
</dbReference>
<organism evidence="2 3">
    <name type="scientific">Arthrobotrys conoides</name>
    <dbReference type="NCBI Taxonomy" id="74498"/>
    <lineage>
        <taxon>Eukaryota</taxon>
        <taxon>Fungi</taxon>
        <taxon>Dikarya</taxon>
        <taxon>Ascomycota</taxon>
        <taxon>Pezizomycotina</taxon>
        <taxon>Orbiliomycetes</taxon>
        <taxon>Orbiliales</taxon>
        <taxon>Orbiliaceae</taxon>
        <taxon>Arthrobotrys</taxon>
    </lineage>
</organism>
<keyword evidence="3" id="KW-1185">Reference proteome</keyword>
<dbReference type="AlphaFoldDB" id="A0AAN8RUS4"/>
<evidence type="ECO:0000313" key="2">
    <source>
        <dbReference type="EMBL" id="KAK6504177.1"/>
    </source>
</evidence>
<protein>
    <submittedName>
        <fullName evidence="2">Uncharacterized protein</fullName>
    </submittedName>
</protein>
<evidence type="ECO:0000256" key="1">
    <source>
        <dbReference type="SAM" id="MobiDB-lite"/>
    </source>
</evidence>
<accession>A0AAN8RUS4</accession>
<dbReference type="Proteomes" id="UP001307849">
    <property type="component" value="Unassembled WGS sequence"/>
</dbReference>
<feature type="region of interest" description="Disordered" evidence="1">
    <location>
        <begin position="10"/>
        <end position="30"/>
    </location>
</feature>
<reference evidence="2 3" key="1">
    <citation type="submission" date="2019-10" db="EMBL/GenBank/DDBJ databases">
        <authorList>
            <person name="Palmer J.M."/>
        </authorList>
    </citation>
    <scope>NUCLEOTIDE SEQUENCE [LARGE SCALE GENOMIC DNA]</scope>
    <source>
        <strain evidence="2 3">TWF506</strain>
    </source>
</reference>
<proteinExistence type="predicted"/>